<sequence>MFFGYIDAQWIRFVKNKLYEGVAAELPITNNSLEANNISIKNVHTFRERLSLPIFYQKIEEILFNSERGSIKFFTDRPFIGSEIWKLTQKFIDRTPKFVEIDQNTFLVCYCDANYEALELLGDLLECNEECLDSFDNSMDPKYINVG</sequence>
<dbReference type="EMBL" id="CAJNOC010000228">
    <property type="protein sequence ID" value="CAF0730343.1"/>
    <property type="molecule type" value="Genomic_DNA"/>
</dbReference>
<comment type="caution">
    <text evidence="1">The sequence shown here is derived from an EMBL/GenBank/DDBJ whole genome shotgun (WGS) entry which is preliminary data.</text>
</comment>
<proteinExistence type="predicted"/>
<reference evidence="1" key="1">
    <citation type="submission" date="2021-02" db="EMBL/GenBank/DDBJ databases">
        <authorList>
            <person name="Nowell W R."/>
        </authorList>
    </citation>
    <scope>NUCLEOTIDE SEQUENCE</scope>
    <source>
        <strain evidence="1">Ploen Becks lab</strain>
    </source>
</reference>
<keyword evidence="2" id="KW-1185">Reference proteome</keyword>
<evidence type="ECO:0000313" key="1">
    <source>
        <dbReference type="EMBL" id="CAF0730343.1"/>
    </source>
</evidence>
<name>A0A813N6S6_9BILA</name>
<protein>
    <submittedName>
        <fullName evidence="1">Uncharacterized protein</fullName>
    </submittedName>
</protein>
<dbReference type="AlphaFoldDB" id="A0A813N6S6"/>
<organism evidence="1 2">
    <name type="scientific">Brachionus calyciflorus</name>
    <dbReference type="NCBI Taxonomy" id="104777"/>
    <lineage>
        <taxon>Eukaryota</taxon>
        <taxon>Metazoa</taxon>
        <taxon>Spiralia</taxon>
        <taxon>Gnathifera</taxon>
        <taxon>Rotifera</taxon>
        <taxon>Eurotatoria</taxon>
        <taxon>Monogononta</taxon>
        <taxon>Pseudotrocha</taxon>
        <taxon>Ploima</taxon>
        <taxon>Brachionidae</taxon>
        <taxon>Brachionus</taxon>
    </lineage>
</organism>
<evidence type="ECO:0000313" key="2">
    <source>
        <dbReference type="Proteomes" id="UP000663879"/>
    </source>
</evidence>
<dbReference type="Proteomes" id="UP000663879">
    <property type="component" value="Unassembled WGS sequence"/>
</dbReference>
<accession>A0A813N6S6</accession>
<gene>
    <name evidence="1" type="ORF">OXX778_LOCUS2802</name>
</gene>